<organism evidence="2 3">
    <name type="scientific">Tilletia indica</name>
    <dbReference type="NCBI Taxonomy" id="43049"/>
    <lineage>
        <taxon>Eukaryota</taxon>
        <taxon>Fungi</taxon>
        <taxon>Dikarya</taxon>
        <taxon>Basidiomycota</taxon>
        <taxon>Ustilaginomycotina</taxon>
        <taxon>Exobasidiomycetes</taxon>
        <taxon>Tilletiales</taxon>
        <taxon>Tilletiaceae</taxon>
        <taxon>Tilletia</taxon>
    </lineage>
</organism>
<feature type="compositionally biased region" description="Polar residues" evidence="1">
    <location>
        <begin position="1292"/>
        <end position="1318"/>
    </location>
</feature>
<dbReference type="EMBL" id="LWDF02000036">
    <property type="protein sequence ID" value="KAE8259451.1"/>
    <property type="molecule type" value="Genomic_DNA"/>
</dbReference>
<sequence>MAATRGLPSGSLEEYRHTFYNHADASTYSSSHISPLSRVQPRNRQQSLSSTSALPISTASSPSGSLAQRQLRTPQSLSQLRRPSAPSAMYRSKLDRTPDGRIVYPLTPSDTRSSSASIFVDRNGTDRASSSGSSWRLVPADTRVGTSSLATPDSSFSSSESASIQIMNSAAKTMGGRTSTPLRSSGSAQFLTSTPIYDPIRFSPLQARSASVACIGSSASSTDLAALNSLRSDGLDSVVVQHGSGRGLVASLSTQANASTSPSNSRQTLPNESEPVRGPSKPPKSPGTSRIAKLRAAWSPKNKISALPGASDSQAANPGKKERGSKTFSGVTSRSKQRVSLVTIGSPTLMRFTTLNEHGEVVNYEPSSTGIVPLGNAIPLTSLQAAAKTSVQTGVGMDSGGDTSVETRISNQDDSASTLLNRPIASLAYNGVGLGPSPRTSESNLRSKRHASVEVLPRSISFDHSRVSGSRATAPSSPQAPVRPPLPRFRAVRERSATQGEYSSPFKESYAQPRVSADGCITRPYLGGMLGHGVLDPVAELQGASAESGGDRLQAIRQAPMSLLAPMVIEPRSMSSTSGSIVRVPSLTEEKVRINDHEGDEESQPSLPSMWSQATDMSGYTASSESVRPVPDALGLVLPGSTRREDIIRLDNAPPADQASDTSVSQISQGITTAEHTPSTLATACSPRSPGSVGGDHTFGSTAPRSPVHQRKVHVRPPSLLAESPSLDQILPGVELSTYGTPMPDANFEDEINEAEQRRMQRAPSPFGNNMLGLSGPSMLLDTGFNFRAASDYDGSDGASPVNSIRQNAAKAAQDFGSGVSRASTASTSTAARFQRKYMFEKVASPEQHRLLLEEEEWSCRGLQEEDVGCGFPAPPLGKSHGRQVSRFSHSDDSQDDSGEQDCPSIYEVSSVEGSADGIDKASEDEDVNEDGGPYGSQLFPQSGSGWEVGSERAIFGLYEDSDQADGSEAQQTSESSPRGVINNISKRDTVESLLARAAELLTDQSGPRLRQAAAAGVVEEAFVSDGDEMDIDAELVTEGLEVDGPVDPVTGMVSYKLKWKILLRTRNGSKARQTAGICKVVSGTSKVSSPATLNVSLPVTRTPENRSLSFGATSPGTASIHSSDDGLTVAPAFLYSSHGFANPFYPGQRLRSSVAEDGDIADAPVLQFHTASYPASLSTSDDDATAAQDMLHHADGMEQPTSPRSPAFCPKPLLLVQNTDTRTTSTRKRFDSNAEYTSSPASKASSEFSRPSIGRSAHSSPAMDVSVGRRRQLSYISVCRGSFDRPRIPSGSRSPYLSSTPMYVEDSTATPRSNIISQPEHPRDQTPSLNTASGRLAAITSGG</sequence>
<feature type="region of interest" description="Disordered" evidence="1">
    <location>
        <begin position="595"/>
        <end position="626"/>
    </location>
</feature>
<comment type="caution">
    <text evidence="2">The sequence shown here is derived from an EMBL/GenBank/DDBJ whole genome shotgun (WGS) entry which is preliminary data.</text>
</comment>
<feature type="region of interest" description="Disordered" evidence="1">
    <location>
        <begin position="464"/>
        <end position="488"/>
    </location>
</feature>
<feature type="region of interest" description="Disordered" evidence="1">
    <location>
        <begin position="253"/>
        <end position="290"/>
    </location>
</feature>
<feature type="compositionally biased region" description="Polar residues" evidence="1">
    <location>
        <begin position="253"/>
        <end position="271"/>
    </location>
</feature>
<feature type="compositionally biased region" description="Polar residues" evidence="1">
    <location>
        <begin position="24"/>
        <end position="34"/>
    </location>
</feature>
<feature type="region of interest" description="Disordered" evidence="1">
    <location>
        <begin position="24"/>
        <end position="117"/>
    </location>
</feature>
<gene>
    <name evidence="2" type="ORF">A4X13_0g1001</name>
</gene>
<dbReference type="Proteomes" id="UP000077521">
    <property type="component" value="Unassembled WGS sequence"/>
</dbReference>
<feature type="compositionally biased region" description="Polar residues" evidence="1">
    <location>
        <begin position="467"/>
        <end position="479"/>
    </location>
</feature>
<feature type="region of interest" description="Disordered" evidence="1">
    <location>
        <begin position="432"/>
        <end position="451"/>
    </location>
</feature>
<feature type="compositionally biased region" description="Polar residues" evidence="1">
    <location>
        <begin position="108"/>
        <end position="117"/>
    </location>
</feature>
<feature type="region of interest" description="Disordered" evidence="1">
    <location>
        <begin position="675"/>
        <end position="718"/>
    </location>
</feature>
<feature type="compositionally biased region" description="Polar residues" evidence="1">
    <location>
        <begin position="326"/>
        <end position="336"/>
    </location>
</feature>
<reference evidence="2" key="2">
    <citation type="journal article" date="2019" name="IMA Fungus">
        <title>Genome sequencing and comparison of five Tilletia species to identify candidate genes for the detection of regulated species infecting wheat.</title>
        <authorList>
            <person name="Nguyen H.D.T."/>
            <person name="Sultana T."/>
            <person name="Kesanakurti P."/>
            <person name="Hambleton S."/>
        </authorList>
    </citation>
    <scope>NUCLEOTIDE SEQUENCE</scope>
    <source>
        <strain evidence="2">DAOMC 236416</strain>
    </source>
</reference>
<name>A0A177TTA5_9BASI</name>
<reference evidence="2" key="1">
    <citation type="submission" date="2016-04" db="EMBL/GenBank/DDBJ databases">
        <authorList>
            <person name="Nguyen H.D."/>
            <person name="Samba Siva P."/>
            <person name="Cullis J."/>
            <person name="Levesque C.A."/>
            <person name="Hambleton S."/>
        </authorList>
    </citation>
    <scope>NUCLEOTIDE SEQUENCE</scope>
    <source>
        <strain evidence="2">DAOMC 236416</strain>
    </source>
</reference>
<feature type="region of interest" description="Disordered" evidence="1">
    <location>
        <begin position="1283"/>
        <end position="1344"/>
    </location>
</feature>
<feature type="compositionally biased region" description="Polar residues" evidence="1">
    <location>
        <begin position="604"/>
        <end position="626"/>
    </location>
</feature>
<feature type="region of interest" description="Disordered" evidence="1">
    <location>
        <begin position="1196"/>
        <end position="1268"/>
    </location>
</feature>
<evidence type="ECO:0000313" key="2">
    <source>
        <dbReference type="EMBL" id="KAE8259451.1"/>
    </source>
</evidence>
<accession>A0A177TTA5</accession>
<feature type="region of interest" description="Disordered" evidence="1">
    <location>
        <begin position="871"/>
        <end position="945"/>
    </location>
</feature>
<feature type="compositionally biased region" description="Low complexity" evidence="1">
    <location>
        <begin position="1239"/>
        <end position="1250"/>
    </location>
</feature>
<evidence type="ECO:0000313" key="3">
    <source>
        <dbReference type="Proteomes" id="UP000077521"/>
    </source>
</evidence>
<proteinExistence type="predicted"/>
<feature type="region of interest" description="Disordered" evidence="1">
    <location>
        <begin position="963"/>
        <end position="983"/>
    </location>
</feature>
<evidence type="ECO:0000256" key="1">
    <source>
        <dbReference type="SAM" id="MobiDB-lite"/>
    </source>
</evidence>
<protein>
    <submittedName>
        <fullName evidence="2">Uncharacterized protein</fullName>
    </submittedName>
</protein>
<feature type="region of interest" description="Disordered" evidence="1">
    <location>
        <begin position="303"/>
        <end position="336"/>
    </location>
</feature>
<keyword evidence="3" id="KW-1185">Reference proteome</keyword>
<feature type="compositionally biased region" description="Polar residues" evidence="1">
    <location>
        <begin position="40"/>
        <end position="81"/>
    </location>
</feature>